<evidence type="ECO:0000259" key="1">
    <source>
        <dbReference type="PROSITE" id="PS50011"/>
    </source>
</evidence>
<keyword evidence="3" id="KW-1185">Reference proteome</keyword>
<dbReference type="InterPro" id="IPR001245">
    <property type="entry name" value="Ser-Thr/Tyr_kinase_cat_dom"/>
</dbReference>
<organism evidence="2 3">
    <name type="scientific">Diversispora epigaea</name>
    <dbReference type="NCBI Taxonomy" id="1348612"/>
    <lineage>
        <taxon>Eukaryota</taxon>
        <taxon>Fungi</taxon>
        <taxon>Fungi incertae sedis</taxon>
        <taxon>Mucoromycota</taxon>
        <taxon>Glomeromycotina</taxon>
        <taxon>Glomeromycetes</taxon>
        <taxon>Diversisporales</taxon>
        <taxon>Diversisporaceae</taxon>
        <taxon>Diversispora</taxon>
    </lineage>
</organism>
<protein>
    <recommendedName>
        <fullName evidence="1">Protein kinase domain-containing protein</fullName>
    </recommendedName>
</protein>
<sequence length="118" mass="13203">MLITGSFGISKNPSMQNYIIVMELYLLAVTIDPGLCKLSDDLILNSDNKSNYVYGSIPYIPSEVLRGNEFTKEIDIYSFSGIMFEVATGNQSFADQAHDTYLMIDICNGIRPKVLDMM</sequence>
<dbReference type="PROSITE" id="PS50011">
    <property type="entry name" value="PROTEIN_KINASE_DOM"/>
    <property type="match status" value="1"/>
</dbReference>
<accession>A0A397GH63</accession>
<evidence type="ECO:0000313" key="3">
    <source>
        <dbReference type="Proteomes" id="UP000266861"/>
    </source>
</evidence>
<proteinExistence type="predicted"/>
<feature type="domain" description="Protein kinase" evidence="1">
    <location>
        <begin position="1"/>
        <end position="118"/>
    </location>
</feature>
<dbReference type="OrthoDB" id="3269467at2759"/>
<dbReference type="SUPFAM" id="SSF56112">
    <property type="entry name" value="Protein kinase-like (PK-like)"/>
    <property type="match status" value="1"/>
</dbReference>
<evidence type="ECO:0000313" key="2">
    <source>
        <dbReference type="EMBL" id="RHZ50315.1"/>
    </source>
</evidence>
<dbReference type="Gene3D" id="1.10.510.10">
    <property type="entry name" value="Transferase(Phosphotransferase) domain 1"/>
    <property type="match status" value="1"/>
</dbReference>
<dbReference type="EMBL" id="PQFF01000434">
    <property type="protein sequence ID" value="RHZ50315.1"/>
    <property type="molecule type" value="Genomic_DNA"/>
</dbReference>
<dbReference type="Pfam" id="PF07714">
    <property type="entry name" value="PK_Tyr_Ser-Thr"/>
    <property type="match status" value="1"/>
</dbReference>
<name>A0A397GH63_9GLOM</name>
<gene>
    <name evidence="2" type="ORF">Glove_501g14</name>
</gene>
<dbReference type="InterPro" id="IPR011009">
    <property type="entry name" value="Kinase-like_dom_sf"/>
</dbReference>
<dbReference type="GO" id="GO:0004672">
    <property type="term" value="F:protein kinase activity"/>
    <property type="evidence" value="ECO:0007669"/>
    <property type="project" value="InterPro"/>
</dbReference>
<dbReference type="InterPro" id="IPR000719">
    <property type="entry name" value="Prot_kinase_dom"/>
</dbReference>
<dbReference type="AlphaFoldDB" id="A0A397GH63"/>
<comment type="caution">
    <text evidence="2">The sequence shown here is derived from an EMBL/GenBank/DDBJ whole genome shotgun (WGS) entry which is preliminary data.</text>
</comment>
<reference evidence="2 3" key="1">
    <citation type="submission" date="2018-08" db="EMBL/GenBank/DDBJ databases">
        <title>Genome and evolution of the arbuscular mycorrhizal fungus Diversispora epigaea (formerly Glomus versiforme) and its bacterial endosymbionts.</title>
        <authorList>
            <person name="Sun X."/>
            <person name="Fei Z."/>
            <person name="Harrison M."/>
        </authorList>
    </citation>
    <scope>NUCLEOTIDE SEQUENCE [LARGE SCALE GENOMIC DNA]</scope>
    <source>
        <strain evidence="2 3">IT104</strain>
    </source>
</reference>
<dbReference type="Proteomes" id="UP000266861">
    <property type="component" value="Unassembled WGS sequence"/>
</dbReference>
<dbReference type="GO" id="GO:0005524">
    <property type="term" value="F:ATP binding"/>
    <property type="evidence" value="ECO:0007669"/>
    <property type="project" value="InterPro"/>
</dbReference>